<keyword evidence="3" id="KW-1185">Reference proteome</keyword>
<dbReference type="EMBL" id="BGPR01034592">
    <property type="protein sequence ID" value="GBO09029.1"/>
    <property type="molecule type" value="Genomic_DNA"/>
</dbReference>
<evidence type="ECO:0000313" key="2">
    <source>
        <dbReference type="EMBL" id="GBO09451.1"/>
    </source>
</evidence>
<dbReference type="EMBL" id="BGPR01034890">
    <property type="protein sequence ID" value="GBO09451.1"/>
    <property type="molecule type" value="Genomic_DNA"/>
</dbReference>
<accession>A0A4Y2U7M9</accession>
<comment type="caution">
    <text evidence="1">The sequence shown here is derived from an EMBL/GenBank/DDBJ whole genome shotgun (WGS) entry which is preliminary data.</text>
</comment>
<gene>
    <name evidence="1" type="ORF">AVEN_220468_1</name>
    <name evidence="2" type="ORF">AVEN_248692_1</name>
</gene>
<protein>
    <submittedName>
        <fullName evidence="1">Uncharacterized protein</fullName>
    </submittedName>
</protein>
<sequence>MVFLIQDSHATSFRYSGSMPEKIPLLSPQLYCILLSSKPKPPCLLQIPSFLKTPLWRRRKPKLCQNYVLSVAINIATLKTDDRHVPGNKPKRVKIRRIPVQKVSSRVAGETEFRNASAQRIIRGLVFPGNSSIARFNNF</sequence>
<reference evidence="1 3" key="1">
    <citation type="journal article" date="2019" name="Sci. Rep.">
        <title>Orb-weaving spider Araneus ventricosus genome elucidates the spidroin gene catalogue.</title>
        <authorList>
            <person name="Kono N."/>
            <person name="Nakamura H."/>
            <person name="Ohtoshi R."/>
            <person name="Moran D.A.P."/>
            <person name="Shinohara A."/>
            <person name="Yoshida Y."/>
            <person name="Fujiwara M."/>
            <person name="Mori M."/>
            <person name="Tomita M."/>
            <person name="Arakawa K."/>
        </authorList>
    </citation>
    <scope>NUCLEOTIDE SEQUENCE [LARGE SCALE GENOMIC DNA]</scope>
</reference>
<evidence type="ECO:0000313" key="3">
    <source>
        <dbReference type="Proteomes" id="UP000499080"/>
    </source>
</evidence>
<evidence type="ECO:0000313" key="1">
    <source>
        <dbReference type="EMBL" id="GBO09029.1"/>
    </source>
</evidence>
<dbReference type="Proteomes" id="UP000499080">
    <property type="component" value="Unassembled WGS sequence"/>
</dbReference>
<proteinExistence type="predicted"/>
<dbReference type="AlphaFoldDB" id="A0A4Y2U7M9"/>
<name>A0A4Y2U7M9_ARAVE</name>
<organism evidence="1 3">
    <name type="scientific">Araneus ventricosus</name>
    <name type="common">Orbweaver spider</name>
    <name type="synonym">Epeira ventricosa</name>
    <dbReference type="NCBI Taxonomy" id="182803"/>
    <lineage>
        <taxon>Eukaryota</taxon>
        <taxon>Metazoa</taxon>
        <taxon>Ecdysozoa</taxon>
        <taxon>Arthropoda</taxon>
        <taxon>Chelicerata</taxon>
        <taxon>Arachnida</taxon>
        <taxon>Araneae</taxon>
        <taxon>Araneomorphae</taxon>
        <taxon>Entelegynae</taxon>
        <taxon>Araneoidea</taxon>
        <taxon>Araneidae</taxon>
        <taxon>Araneus</taxon>
    </lineage>
</organism>